<gene>
    <name evidence="4" type="primary">NSP3</name>
</gene>
<keyword evidence="1" id="KW-0810">Translation regulation</keyword>
<sequence>MAELVCDALATLTRNVYGDNEESAKFCRMFRTMITDSGLYQNINNWRSAFYKERMPKRMSYSTVSIQIQNLEREILKIREEGFCSGWDRKKRTLNTFDIGENKDGHTILIPTTHLSKIILQNSCNVDFVLQKVPDQLVENLRSELEEEKKCNDLFRETVIKLKEKIKQFEDYKVEADAANFILEDLKIKYSDVRAERDEARTLLAGICNKYGLIMEVSDTTKIFEPKKEGKRKGRKNRRSEITFGDFEFPIGHVPTISLNAMNGEVRKDDNSCSYNSTAAFVSTLIGNQIKMYDESNKPIFDVGDHLNPKHIIEKMVESGIPICKSDFRNNESPVFDTWNEESNLKIVSVNDRHAICVFKFKNNWWCFDDGALSRYNSNGNPLIVANPKFQIDGVLELNSESNSP</sequence>
<dbReference type="Pfam" id="PF01665">
    <property type="entry name" value="Rota_NSP3"/>
    <property type="match status" value="1"/>
</dbReference>
<organism evidence="4">
    <name type="scientific">Porcine rotavirus H</name>
    <dbReference type="NCBI Taxonomy" id="1420855"/>
    <lineage>
        <taxon>Viruses</taxon>
        <taxon>Riboviria</taxon>
        <taxon>Orthornavirae</taxon>
        <taxon>Duplornaviricota</taxon>
        <taxon>Resentoviricetes</taxon>
        <taxon>Reovirales</taxon>
        <taxon>Sedoreoviridae</taxon>
        <taxon>Rotavirus</taxon>
        <taxon>Rotavirus aspergastroenteritidis</taxon>
        <taxon>Rotavirus H</taxon>
    </lineage>
</organism>
<evidence type="ECO:0000256" key="1">
    <source>
        <dbReference type="ARBA" id="ARBA00022845"/>
    </source>
</evidence>
<keyword evidence="2" id="KW-0694">RNA-binding</keyword>
<accession>A0A3G9DK19</accession>
<evidence type="ECO:0000256" key="3">
    <source>
        <dbReference type="ARBA" id="ARBA00023200"/>
    </source>
</evidence>
<dbReference type="GO" id="GO:0003723">
    <property type="term" value="F:RNA binding"/>
    <property type="evidence" value="ECO:0007669"/>
    <property type="project" value="UniProtKB-KW"/>
</dbReference>
<keyword evidence="3" id="KW-1035">Host cytoplasm</keyword>
<evidence type="ECO:0000256" key="2">
    <source>
        <dbReference type="ARBA" id="ARBA00022884"/>
    </source>
</evidence>
<proteinExistence type="predicted"/>
<dbReference type="EMBL" id="LC348500">
    <property type="protein sequence ID" value="BBC18351.1"/>
    <property type="molecule type" value="Genomic_RNA"/>
</dbReference>
<name>A0A3G9DK19_9REOV</name>
<protein>
    <submittedName>
        <fullName evidence="4">Nonstructural protein 3</fullName>
    </submittedName>
</protein>
<dbReference type="InterPro" id="IPR002873">
    <property type="entry name" value="Rotavirus_NSP3"/>
</dbReference>
<reference evidence="4" key="1">
    <citation type="journal article" date="2018" name="J. Gen. Virol.">
        <title>Full genome-based genotyping system for rotavirus H and detection of potential gene recombination in nonstructural protein 3 between porcine rotavirus H and rotavirus C.</title>
        <authorList>
            <person name="Suzuki T."/>
            <person name="Inoue D."/>
        </authorList>
    </citation>
    <scope>NUCLEOTIDE SEQUENCE</scope>
    <source>
        <strain evidence="4">NGS-3</strain>
    </source>
</reference>
<evidence type="ECO:0000313" key="4">
    <source>
        <dbReference type="EMBL" id="BBC18351.1"/>
    </source>
</evidence>
<dbReference type="CDD" id="cd20714">
    <property type="entry name" value="NSP3_rotavirus"/>
    <property type="match status" value="1"/>
</dbReference>